<proteinExistence type="predicted"/>
<dbReference type="EMBL" id="JBHFFA010000003">
    <property type="protein sequence ID" value="KAL2635750.1"/>
    <property type="molecule type" value="Genomic_DNA"/>
</dbReference>
<evidence type="ECO:0000256" key="1">
    <source>
        <dbReference type="SAM" id="Phobius"/>
    </source>
</evidence>
<feature type="transmembrane region" description="Helical" evidence="1">
    <location>
        <begin position="56"/>
        <end position="77"/>
    </location>
</feature>
<dbReference type="AlphaFoldDB" id="A0ABD1YY89"/>
<protein>
    <submittedName>
        <fullName evidence="2">Uncharacterized protein</fullName>
    </submittedName>
</protein>
<gene>
    <name evidence="2" type="ORF">R1flu_007229</name>
</gene>
<evidence type="ECO:0000313" key="3">
    <source>
        <dbReference type="Proteomes" id="UP001605036"/>
    </source>
</evidence>
<keyword evidence="3" id="KW-1185">Reference proteome</keyword>
<sequence>MNSSRRNSLHMSRLGSPLVKEVKEVVAVLLITPFDDSSRAYGISVRGDPLSSRLPIALPLLFVACLSGALTVCLEAVMMSPVCASLRSGKECIASSSIYCLTVGSICWATRDTLQENDLLELSEMPEVTRTRQILIRVLHMCGLLMNTA</sequence>
<name>A0ABD1YY89_9MARC</name>
<reference evidence="2 3" key="1">
    <citation type="submission" date="2024-09" db="EMBL/GenBank/DDBJ databases">
        <title>Chromosome-scale assembly of Riccia fluitans.</title>
        <authorList>
            <person name="Paukszto L."/>
            <person name="Sawicki J."/>
            <person name="Karawczyk K."/>
            <person name="Piernik-Szablinska J."/>
            <person name="Szczecinska M."/>
            <person name="Mazdziarz M."/>
        </authorList>
    </citation>
    <scope>NUCLEOTIDE SEQUENCE [LARGE SCALE GENOMIC DNA]</scope>
    <source>
        <strain evidence="2">Rf_01</strain>
        <tissue evidence="2">Aerial parts of the thallus</tissue>
    </source>
</reference>
<comment type="caution">
    <text evidence="2">The sequence shown here is derived from an EMBL/GenBank/DDBJ whole genome shotgun (WGS) entry which is preliminary data.</text>
</comment>
<keyword evidence="1" id="KW-0812">Transmembrane</keyword>
<keyword evidence="1" id="KW-0472">Membrane</keyword>
<evidence type="ECO:0000313" key="2">
    <source>
        <dbReference type="EMBL" id="KAL2635750.1"/>
    </source>
</evidence>
<keyword evidence="1" id="KW-1133">Transmembrane helix</keyword>
<organism evidence="2 3">
    <name type="scientific">Riccia fluitans</name>
    <dbReference type="NCBI Taxonomy" id="41844"/>
    <lineage>
        <taxon>Eukaryota</taxon>
        <taxon>Viridiplantae</taxon>
        <taxon>Streptophyta</taxon>
        <taxon>Embryophyta</taxon>
        <taxon>Marchantiophyta</taxon>
        <taxon>Marchantiopsida</taxon>
        <taxon>Marchantiidae</taxon>
        <taxon>Marchantiales</taxon>
        <taxon>Ricciaceae</taxon>
        <taxon>Riccia</taxon>
    </lineage>
</organism>
<accession>A0ABD1YY89</accession>
<dbReference type="Proteomes" id="UP001605036">
    <property type="component" value="Unassembled WGS sequence"/>
</dbReference>